<name>A0AAN9J853_CLITE</name>
<evidence type="ECO:0000256" key="5">
    <source>
        <dbReference type="RuleBase" id="RU362057"/>
    </source>
</evidence>
<dbReference type="FunFam" id="3.40.50.2000:FF:000054">
    <property type="entry name" value="Glycosyltransferase"/>
    <property type="match status" value="1"/>
</dbReference>
<accession>A0AAN9J853</accession>
<dbReference type="PROSITE" id="PS00375">
    <property type="entry name" value="UDPGT"/>
    <property type="match status" value="1"/>
</dbReference>
<dbReference type="EMBL" id="JAYKXN010000004">
    <property type="protein sequence ID" value="KAK7293266.1"/>
    <property type="molecule type" value="Genomic_DNA"/>
</dbReference>
<comment type="similarity">
    <text evidence="1 4">Belongs to the UDP-glycosyltransferase family.</text>
</comment>
<dbReference type="SUPFAM" id="SSF53756">
    <property type="entry name" value="UDP-Glycosyltransferase/glycogen phosphorylase"/>
    <property type="match status" value="1"/>
</dbReference>
<dbReference type="EC" id="2.4.1.-" evidence="5"/>
<dbReference type="InterPro" id="IPR002213">
    <property type="entry name" value="UDP_glucos_trans"/>
</dbReference>
<evidence type="ECO:0000256" key="3">
    <source>
        <dbReference type="ARBA" id="ARBA00022679"/>
    </source>
</evidence>
<comment type="caution">
    <text evidence="6">The sequence shown here is derived from an EMBL/GenBank/DDBJ whole genome shotgun (WGS) entry which is preliminary data.</text>
</comment>
<dbReference type="Proteomes" id="UP001359559">
    <property type="component" value="Unassembled WGS sequence"/>
</dbReference>
<sequence length="465" mass="51156">MEKKTTRIVIVPSPGFSHLLSILEFSKRLIQHSNGLHVTCLIPTVESPPESSKAIVQTLPSTIQSTFLPSVHFNDDTPMASQVQMTMTQSLPFIREALKDLTSTSNLVAMAADLFASDALICAKELNMLSFVYFPTSAMTVSFCFYLPKLDQEVSTIDYKDHPEPIHFPGCVPVHGRDLPNPVQDRTGQFYEFFLERCKRLGSADGVIVNSFAGFEAAPITALTEEASGYPSLYPVGPIIQSGSDDITKNGYDCLRWLDKQEASSVLYVSFGSGGTLSREQLNELAFGFEQSGKKFLWVVRAPSEIAHSAYLHFGNDDPLRFLPDGFIERTKEQGLVVPSWAPQVEILGHSATGGFLSHCGWNSILESVMNGVPIIAWPLFAEQRMNAAMLTDGLRVAIRPNGNENGLVERGEVEKVVRRLMEAQEGTEIGRRMQTLKSAAAETLQQDGSSSKILNQFAGRLMGN</sequence>
<dbReference type="GO" id="GO:0008194">
    <property type="term" value="F:UDP-glycosyltransferase activity"/>
    <property type="evidence" value="ECO:0007669"/>
    <property type="project" value="InterPro"/>
</dbReference>
<keyword evidence="7" id="KW-1185">Reference proteome</keyword>
<evidence type="ECO:0000313" key="6">
    <source>
        <dbReference type="EMBL" id="KAK7293266.1"/>
    </source>
</evidence>
<dbReference type="PANTHER" id="PTHR48045">
    <property type="entry name" value="UDP-GLYCOSYLTRANSFERASE 72B1"/>
    <property type="match status" value="1"/>
</dbReference>
<keyword evidence="2 4" id="KW-0328">Glycosyltransferase</keyword>
<evidence type="ECO:0000256" key="1">
    <source>
        <dbReference type="ARBA" id="ARBA00009995"/>
    </source>
</evidence>
<reference evidence="6 7" key="1">
    <citation type="submission" date="2024-01" db="EMBL/GenBank/DDBJ databases">
        <title>The genomes of 5 underutilized Papilionoideae crops provide insights into root nodulation and disease resistance.</title>
        <authorList>
            <person name="Yuan L."/>
        </authorList>
    </citation>
    <scope>NUCLEOTIDE SEQUENCE [LARGE SCALE GENOMIC DNA]</scope>
    <source>
        <strain evidence="6">LY-2023</strain>
        <tissue evidence="6">Leaf</tissue>
    </source>
</reference>
<protein>
    <recommendedName>
        <fullName evidence="5">Glycosyltransferase</fullName>
        <ecNumber evidence="5">2.4.1.-</ecNumber>
    </recommendedName>
</protein>
<dbReference type="CDD" id="cd03784">
    <property type="entry name" value="GT1_Gtf-like"/>
    <property type="match status" value="1"/>
</dbReference>
<dbReference type="Gene3D" id="3.40.50.2000">
    <property type="entry name" value="Glycogen Phosphorylase B"/>
    <property type="match status" value="2"/>
</dbReference>
<evidence type="ECO:0000256" key="2">
    <source>
        <dbReference type="ARBA" id="ARBA00022676"/>
    </source>
</evidence>
<gene>
    <name evidence="6" type="ORF">RJT34_16129</name>
</gene>
<dbReference type="PANTHER" id="PTHR48045:SF10">
    <property type="entry name" value="GLYCOSYLTRANSFERASE"/>
    <property type="match status" value="1"/>
</dbReference>
<dbReference type="Pfam" id="PF00201">
    <property type="entry name" value="UDPGT"/>
    <property type="match status" value="1"/>
</dbReference>
<dbReference type="FunFam" id="3.40.50.2000:FF:000051">
    <property type="entry name" value="Glycosyltransferase"/>
    <property type="match status" value="1"/>
</dbReference>
<dbReference type="AlphaFoldDB" id="A0AAN9J853"/>
<organism evidence="6 7">
    <name type="scientific">Clitoria ternatea</name>
    <name type="common">Butterfly pea</name>
    <dbReference type="NCBI Taxonomy" id="43366"/>
    <lineage>
        <taxon>Eukaryota</taxon>
        <taxon>Viridiplantae</taxon>
        <taxon>Streptophyta</taxon>
        <taxon>Embryophyta</taxon>
        <taxon>Tracheophyta</taxon>
        <taxon>Spermatophyta</taxon>
        <taxon>Magnoliopsida</taxon>
        <taxon>eudicotyledons</taxon>
        <taxon>Gunneridae</taxon>
        <taxon>Pentapetalae</taxon>
        <taxon>rosids</taxon>
        <taxon>fabids</taxon>
        <taxon>Fabales</taxon>
        <taxon>Fabaceae</taxon>
        <taxon>Papilionoideae</taxon>
        <taxon>50 kb inversion clade</taxon>
        <taxon>NPAAA clade</taxon>
        <taxon>indigoferoid/millettioid clade</taxon>
        <taxon>Phaseoleae</taxon>
        <taxon>Clitoria</taxon>
    </lineage>
</organism>
<evidence type="ECO:0000256" key="4">
    <source>
        <dbReference type="RuleBase" id="RU003718"/>
    </source>
</evidence>
<proteinExistence type="inferred from homology"/>
<keyword evidence="3 4" id="KW-0808">Transferase</keyword>
<dbReference type="InterPro" id="IPR035595">
    <property type="entry name" value="UDP_glycos_trans_CS"/>
</dbReference>
<evidence type="ECO:0000313" key="7">
    <source>
        <dbReference type="Proteomes" id="UP001359559"/>
    </source>
</evidence>